<proteinExistence type="predicted"/>
<gene>
    <name evidence="1" type="ORF">METZ01_LOCUS78388</name>
</gene>
<reference evidence="1" key="1">
    <citation type="submission" date="2018-05" db="EMBL/GenBank/DDBJ databases">
        <authorList>
            <person name="Lanie J.A."/>
            <person name="Ng W.-L."/>
            <person name="Kazmierczak K.M."/>
            <person name="Andrzejewski T.M."/>
            <person name="Davidsen T.M."/>
            <person name="Wayne K.J."/>
            <person name="Tettelin H."/>
            <person name="Glass J.I."/>
            <person name="Rusch D."/>
            <person name="Podicherti R."/>
            <person name="Tsui H.-C.T."/>
            <person name="Winkler M.E."/>
        </authorList>
    </citation>
    <scope>NUCLEOTIDE SEQUENCE</scope>
</reference>
<protein>
    <submittedName>
        <fullName evidence="1">Uncharacterized protein</fullName>
    </submittedName>
</protein>
<organism evidence="1">
    <name type="scientific">marine metagenome</name>
    <dbReference type="NCBI Taxonomy" id="408172"/>
    <lineage>
        <taxon>unclassified sequences</taxon>
        <taxon>metagenomes</taxon>
        <taxon>ecological metagenomes</taxon>
    </lineage>
</organism>
<sequence length="184" mass="19622">MKQITFTFCALVAISASAHAQSTEAKIAKATLVAPPSMQADAMVIQLSADGSHTVLREGSNGLVCWDRSDEPNRSFSVQCSSVENMDRIKQNRAWNMSGKAAEEIRALRDAAEADGSRKVSRFGSIYYTLNGEDAASANLHLTIAVPFATADSLGLPDQGSYTRAGSWIMEAGLSGAHLMIPGR</sequence>
<dbReference type="AlphaFoldDB" id="A0A381UC61"/>
<evidence type="ECO:0000313" key="1">
    <source>
        <dbReference type="EMBL" id="SVA25534.1"/>
    </source>
</evidence>
<name>A0A381UC61_9ZZZZ</name>
<accession>A0A381UC61</accession>
<dbReference type="EMBL" id="UINC01006107">
    <property type="protein sequence ID" value="SVA25534.1"/>
    <property type="molecule type" value="Genomic_DNA"/>
</dbReference>